<evidence type="ECO:0000256" key="2">
    <source>
        <dbReference type="ARBA" id="ARBA00023180"/>
    </source>
</evidence>
<dbReference type="InterPro" id="IPR011013">
    <property type="entry name" value="Gal_mutarotase_sf_dom"/>
</dbReference>
<dbReference type="Gene3D" id="3.20.20.80">
    <property type="entry name" value="Glycosidases"/>
    <property type="match status" value="1"/>
</dbReference>
<dbReference type="GO" id="GO:0004553">
    <property type="term" value="F:hydrolase activity, hydrolyzing O-glycosyl compounds"/>
    <property type="evidence" value="ECO:0007669"/>
    <property type="project" value="InterPro"/>
</dbReference>
<reference evidence="7" key="2">
    <citation type="submission" date="2023-06" db="EMBL/GenBank/DDBJ databases">
        <authorList>
            <person name="Ma L."/>
            <person name="Liu K.-W."/>
            <person name="Li Z."/>
            <person name="Hsiao Y.-Y."/>
            <person name="Qi Y."/>
            <person name="Fu T."/>
            <person name="Tang G."/>
            <person name="Zhang D."/>
            <person name="Sun W.-H."/>
            <person name="Liu D.-K."/>
            <person name="Li Y."/>
            <person name="Chen G.-Z."/>
            <person name="Liu X.-D."/>
            <person name="Liao X.-Y."/>
            <person name="Jiang Y.-T."/>
            <person name="Yu X."/>
            <person name="Hao Y."/>
            <person name="Huang J."/>
            <person name="Zhao X.-W."/>
            <person name="Ke S."/>
            <person name="Chen Y.-Y."/>
            <person name="Wu W.-L."/>
            <person name="Hsu J.-L."/>
            <person name="Lin Y.-F."/>
            <person name="Huang M.-D."/>
            <person name="Li C.-Y."/>
            <person name="Huang L."/>
            <person name="Wang Z.-W."/>
            <person name="Zhao X."/>
            <person name="Zhong W.-Y."/>
            <person name="Peng D.-H."/>
            <person name="Ahmad S."/>
            <person name="Lan S."/>
            <person name="Zhang J.-S."/>
            <person name="Tsai W.-C."/>
            <person name="Van De Peer Y."/>
            <person name="Liu Z.-J."/>
        </authorList>
    </citation>
    <scope>NUCLEOTIDE SEQUENCE</scope>
    <source>
        <strain evidence="7">SCP</strain>
        <tissue evidence="7">Leaves</tissue>
    </source>
</reference>
<reference evidence="7" key="1">
    <citation type="journal article" date="2023" name="Nat. Commun.">
        <title>Diploid and tetraploid genomes of Acorus and the evolution of monocots.</title>
        <authorList>
            <person name="Ma L."/>
            <person name="Liu K.W."/>
            <person name="Li Z."/>
            <person name="Hsiao Y.Y."/>
            <person name="Qi Y."/>
            <person name="Fu T."/>
            <person name="Tang G.D."/>
            <person name="Zhang D."/>
            <person name="Sun W.H."/>
            <person name="Liu D.K."/>
            <person name="Li Y."/>
            <person name="Chen G.Z."/>
            <person name="Liu X.D."/>
            <person name="Liao X.Y."/>
            <person name="Jiang Y.T."/>
            <person name="Yu X."/>
            <person name="Hao Y."/>
            <person name="Huang J."/>
            <person name="Zhao X.W."/>
            <person name="Ke S."/>
            <person name="Chen Y.Y."/>
            <person name="Wu W.L."/>
            <person name="Hsu J.L."/>
            <person name="Lin Y.F."/>
            <person name="Huang M.D."/>
            <person name="Li C.Y."/>
            <person name="Huang L."/>
            <person name="Wang Z.W."/>
            <person name="Zhao X."/>
            <person name="Zhong W.Y."/>
            <person name="Peng D.H."/>
            <person name="Ahmad S."/>
            <person name="Lan S."/>
            <person name="Zhang J.S."/>
            <person name="Tsai W.C."/>
            <person name="Van de Peer Y."/>
            <person name="Liu Z.J."/>
        </authorList>
    </citation>
    <scope>NUCLEOTIDE SEQUENCE</scope>
    <source>
        <strain evidence="7">SCP</strain>
    </source>
</reference>
<evidence type="ECO:0000259" key="5">
    <source>
        <dbReference type="Pfam" id="PF01055"/>
    </source>
</evidence>
<dbReference type="SUPFAM" id="SSF51445">
    <property type="entry name" value="(Trans)glycosidases"/>
    <property type="match status" value="1"/>
</dbReference>
<evidence type="ECO:0000313" key="7">
    <source>
        <dbReference type="EMBL" id="KAK1260432.1"/>
    </source>
</evidence>
<keyword evidence="4" id="KW-0378">Hydrolase</keyword>
<comment type="similarity">
    <text evidence="1 4">Belongs to the glycosyl hydrolase 31 family.</text>
</comment>
<dbReference type="GO" id="GO:0005975">
    <property type="term" value="P:carbohydrate metabolic process"/>
    <property type="evidence" value="ECO:0007669"/>
    <property type="project" value="InterPro"/>
</dbReference>
<dbReference type="InterPro" id="IPR017853">
    <property type="entry name" value="GH"/>
</dbReference>
<evidence type="ECO:0000256" key="3">
    <source>
        <dbReference type="ARBA" id="ARBA00041343"/>
    </source>
</evidence>
<keyword evidence="2" id="KW-0325">Glycoprotein</keyword>
<evidence type="ECO:0000256" key="1">
    <source>
        <dbReference type="ARBA" id="ARBA00007806"/>
    </source>
</evidence>
<protein>
    <recommendedName>
        <fullName evidence="3">Maltase</fullName>
    </recommendedName>
</protein>
<name>A0AAV9A868_ACOGR</name>
<dbReference type="AlphaFoldDB" id="A0AAV9A868"/>
<gene>
    <name evidence="7" type="ORF">QJS04_geneDACA020340</name>
</gene>
<evidence type="ECO:0000259" key="6">
    <source>
        <dbReference type="Pfam" id="PF13802"/>
    </source>
</evidence>
<keyword evidence="8" id="KW-1185">Reference proteome</keyword>
<dbReference type="PANTHER" id="PTHR22762:SF133">
    <property type="entry name" value="P-TYPE DOMAIN-CONTAINING PROTEIN"/>
    <property type="match status" value="1"/>
</dbReference>
<feature type="domain" description="Glycoside hydrolase family 31 TIM barrel" evidence="5">
    <location>
        <begin position="221"/>
        <end position="309"/>
    </location>
</feature>
<dbReference type="GO" id="GO:0030246">
    <property type="term" value="F:carbohydrate binding"/>
    <property type="evidence" value="ECO:0007669"/>
    <property type="project" value="InterPro"/>
</dbReference>
<comment type="caution">
    <text evidence="7">The sequence shown here is derived from an EMBL/GenBank/DDBJ whole genome shotgun (WGS) entry which is preliminary data.</text>
</comment>
<proteinExistence type="inferred from homology"/>
<dbReference type="InterPro" id="IPR025887">
    <property type="entry name" value="Glyco_hydro_31_N_dom"/>
</dbReference>
<dbReference type="PANTHER" id="PTHR22762">
    <property type="entry name" value="ALPHA-GLUCOSIDASE"/>
    <property type="match status" value="1"/>
</dbReference>
<sequence length="323" mass="36820">MWEAPSSVIPHQIQPPRLPYRLLPHGTHYHLFVPDSDLLFTLHSPFAVARLSNHGTLFDASNIVFKDQYLHLSNSLLPGQSSIYGFGEHTKKTFRMVEGNNVTLWNADILALYWNKNLYGSQPFYMDLRTPSGTAHSVLLLNSNSMDVEYAGPKLTYKIISGVFDFYFFPGPSPAMVVEQFTQFFGRPAPQPYWSFATRWRGSPSRIDIDYMDGHKDFTLDSRYVIIVEPGISVNDTYVRGLTHDVYIKRQGAPYVGKVWPGPVTFPDFLNPAMLSYWANKLVEFNKVLPFDSVWLDMSEIANFITSTPIRGNHLDDPALQDQ</sequence>
<feature type="domain" description="Glycoside hydrolase family 31 N-terminal" evidence="6">
    <location>
        <begin position="63"/>
        <end position="148"/>
    </location>
</feature>
<dbReference type="Gene3D" id="2.60.40.1760">
    <property type="entry name" value="glycosyl hydrolase (family 31)"/>
    <property type="match status" value="1"/>
</dbReference>
<keyword evidence="4" id="KW-0326">Glycosidase</keyword>
<dbReference type="Proteomes" id="UP001179952">
    <property type="component" value="Unassembled WGS sequence"/>
</dbReference>
<dbReference type="Pfam" id="PF01055">
    <property type="entry name" value="Glyco_hydro_31_2nd"/>
    <property type="match status" value="1"/>
</dbReference>
<evidence type="ECO:0000256" key="4">
    <source>
        <dbReference type="RuleBase" id="RU361185"/>
    </source>
</evidence>
<dbReference type="SUPFAM" id="SSF74650">
    <property type="entry name" value="Galactose mutarotase-like"/>
    <property type="match status" value="1"/>
</dbReference>
<dbReference type="InterPro" id="IPR000322">
    <property type="entry name" value="Glyco_hydro_31_TIM"/>
</dbReference>
<dbReference type="CDD" id="cd14752">
    <property type="entry name" value="GH31_N"/>
    <property type="match status" value="1"/>
</dbReference>
<dbReference type="EMBL" id="JAUJYN010000011">
    <property type="protein sequence ID" value="KAK1260432.1"/>
    <property type="molecule type" value="Genomic_DNA"/>
</dbReference>
<accession>A0AAV9A868</accession>
<evidence type="ECO:0000313" key="8">
    <source>
        <dbReference type="Proteomes" id="UP001179952"/>
    </source>
</evidence>
<dbReference type="Pfam" id="PF13802">
    <property type="entry name" value="Gal_mutarotas_2"/>
    <property type="match status" value="1"/>
</dbReference>
<organism evidence="7 8">
    <name type="scientific">Acorus gramineus</name>
    <name type="common">Dwarf sweet flag</name>
    <dbReference type="NCBI Taxonomy" id="55184"/>
    <lineage>
        <taxon>Eukaryota</taxon>
        <taxon>Viridiplantae</taxon>
        <taxon>Streptophyta</taxon>
        <taxon>Embryophyta</taxon>
        <taxon>Tracheophyta</taxon>
        <taxon>Spermatophyta</taxon>
        <taxon>Magnoliopsida</taxon>
        <taxon>Liliopsida</taxon>
        <taxon>Acoraceae</taxon>
        <taxon>Acorus</taxon>
    </lineage>
</organism>